<feature type="non-terminal residue" evidence="1">
    <location>
        <position position="74"/>
    </location>
</feature>
<accession>A0A170WNY5</accession>
<evidence type="ECO:0000313" key="1">
    <source>
        <dbReference type="EMBL" id="JAR97968.1"/>
    </source>
</evidence>
<protein>
    <submittedName>
        <fullName evidence="1">E3 ubiquitin-protein ligase herc1</fullName>
    </submittedName>
</protein>
<reference evidence="1" key="2">
    <citation type="journal article" date="2017" name="J. Med. Entomol.">
        <title>Transcriptome Analysis of the Triatoma infestans (Hemiptera: Reduviidae) Integument.</title>
        <authorList>
            <person name="Calderon-Fernandez G.M."/>
            <person name="Moriconi D.E."/>
            <person name="Dulbecco A.B."/>
            <person name="Juarez M.P."/>
        </authorList>
    </citation>
    <scope>NUCLEOTIDE SEQUENCE</scope>
    <source>
        <strain evidence="1">Int1</strain>
        <tissue evidence="1">Integument</tissue>
    </source>
</reference>
<name>A0A170WNY5_TRIIF</name>
<dbReference type="AlphaFoldDB" id="A0A170WNY5"/>
<dbReference type="EMBL" id="GEMB01005350">
    <property type="protein sequence ID" value="JAR97968.1"/>
    <property type="molecule type" value="Transcribed_RNA"/>
</dbReference>
<reference evidence="1" key="1">
    <citation type="submission" date="2016-04" db="EMBL/GenBank/DDBJ databases">
        <authorList>
            <person name="Calderon-Fernandez G.M.Sr."/>
        </authorList>
    </citation>
    <scope>NUCLEOTIDE SEQUENCE</scope>
    <source>
        <strain evidence="1">Int1</strain>
        <tissue evidence="1">Integument</tissue>
    </source>
</reference>
<organism evidence="1">
    <name type="scientific">Triatoma infestans</name>
    <name type="common">Assassin bug</name>
    <dbReference type="NCBI Taxonomy" id="30076"/>
    <lineage>
        <taxon>Eukaryota</taxon>
        <taxon>Metazoa</taxon>
        <taxon>Ecdysozoa</taxon>
        <taxon>Arthropoda</taxon>
        <taxon>Hexapoda</taxon>
        <taxon>Insecta</taxon>
        <taxon>Pterygota</taxon>
        <taxon>Neoptera</taxon>
        <taxon>Paraneoptera</taxon>
        <taxon>Hemiptera</taxon>
        <taxon>Heteroptera</taxon>
        <taxon>Panheteroptera</taxon>
        <taxon>Cimicomorpha</taxon>
        <taxon>Reduviidae</taxon>
        <taxon>Triatominae</taxon>
        <taxon>Triatoma</taxon>
    </lineage>
</organism>
<proteinExistence type="predicted"/>
<sequence length="74" mass="8135">MTALHQILELLSTSQSPEDSVVEIYKSDAEDGYSTSTLLNCVHEHLLSGCFGLCAELPTVQLHDYLDNIRAANL</sequence>